<dbReference type="SUPFAM" id="SSF88946">
    <property type="entry name" value="Sigma2 domain of RNA polymerase sigma factors"/>
    <property type="match status" value="1"/>
</dbReference>
<dbReference type="InterPro" id="IPR039425">
    <property type="entry name" value="RNA_pol_sigma-70-like"/>
</dbReference>
<dbReference type="PANTHER" id="PTHR43133">
    <property type="entry name" value="RNA POLYMERASE ECF-TYPE SIGMA FACTO"/>
    <property type="match status" value="1"/>
</dbReference>
<evidence type="ECO:0000259" key="6">
    <source>
        <dbReference type="Pfam" id="PF04542"/>
    </source>
</evidence>
<dbReference type="GO" id="GO:0003677">
    <property type="term" value="F:DNA binding"/>
    <property type="evidence" value="ECO:0007669"/>
    <property type="project" value="UniProtKB-KW"/>
</dbReference>
<evidence type="ECO:0000256" key="5">
    <source>
        <dbReference type="ARBA" id="ARBA00023163"/>
    </source>
</evidence>
<dbReference type="InterPro" id="IPR014284">
    <property type="entry name" value="RNA_pol_sigma-70_dom"/>
</dbReference>
<dbReference type="Gene3D" id="1.10.10.10">
    <property type="entry name" value="Winged helix-like DNA-binding domain superfamily/Winged helix DNA-binding domain"/>
    <property type="match status" value="1"/>
</dbReference>
<dbReference type="Pfam" id="PF04542">
    <property type="entry name" value="Sigma70_r2"/>
    <property type="match status" value="1"/>
</dbReference>
<dbReference type="InterPro" id="IPR013324">
    <property type="entry name" value="RNA_pol_sigma_r3/r4-like"/>
</dbReference>
<accession>A0A7W9GC47</accession>
<keyword evidence="2" id="KW-0805">Transcription regulation</keyword>
<protein>
    <submittedName>
        <fullName evidence="7">RNA polymerase sigma factor (Sigma-70 family)</fullName>
    </submittedName>
</protein>
<keyword evidence="8" id="KW-1185">Reference proteome</keyword>
<dbReference type="GO" id="GO:0016987">
    <property type="term" value="F:sigma factor activity"/>
    <property type="evidence" value="ECO:0007669"/>
    <property type="project" value="UniProtKB-KW"/>
</dbReference>
<dbReference type="InterPro" id="IPR013325">
    <property type="entry name" value="RNA_pol_sigma_r2"/>
</dbReference>
<comment type="caution">
    <text evidence="7">The sequence shown here is derived from an EMBL/GenBank/DDBJ whole genome shotgun (WGS) entry which is preliminary data.</text>
</comment>
<gene>
    <name evidence="7" type="ORF">HD596_007754</name>
</gene>
<dbReference type="Proteomes" id="UP000579153">
    <property type="component" value="Unassembled WGS sequence"/>
</dbReference>
<dbReference type="PANTHER" id="PTHR43133:SF8">
    <property type="entry name" value="RNA POLYMERASE SIGMA FACTOR HI_1459-RELATED"/>
    <property type="match status" value="1"/>
</dbReference>
<evidence type="ECO:0000256" key="2">
    <source>
        <dbReference type="ARBA" id="ARBA00023015"/>
    </source>
</evidence>
<dbReference type="NCBIfam" id="TIGR02937">
    <property type="entry name" value="sigma70-ECF"/>
    <property type="match status" value="1"/>
</dbReference>
<dbReference type="GO" id="GO:0006352">
    <property type="term" value="P:DNA-templated transcription initiation"/>
    <property type="evidence" value="ECO:0007669"/>
    <property type="project" value="InterPro"/>
</dbReference>
<keyword evidence="4" id="KW-0238">DNA-binding</keyword>
<dbReference type="InterPro" id="IPR036388">
    <property type="entry name" value="WH-like_DNA-bd_sf"/>
</dbReference>
<keyword evidence="5" id="KW-0804">Transcription</keyword>
<organism evidence="7 8">
    <name type="scientific">Nonomuraea jabiensis</name>
    <dbReference type="NCBI Taxonomy" id="882448"/>
    <lineage>
        <taxon>Bacteria</taxon>
        <taxon>Bacillati</taxon>
        <taxon>Actinomycetota</taxon>
        <taxon>Actinomycetes</taxon>
        <taxon>Streptosporangiales</taxon>
        <taxon>Streptosporangiaceae</taxon>
        <taxon>Nonomuraea</taxon>
    </lineage>
</organism>
<proteinExistence type="inferred from homology"/>
<evidence type="ECO:0000313" key="7">
    <source>
        <dbReference type="EMBL" id="MBB5780998.1"/>
    </source>
</evidence>
<dbReference type="InterPro" id="IPR007627">
    <property type="entry name" value="RNA_pol_sigma70_r2"/>
</dbReference>
<evidence type="ECO:0000256" key="4">
    <source>
        <dbReference type="ARBA" id="ARBA00023125"/>
    </source>
</evidence>
<dbReference type="RefSeq" id="WP_185074371.1">
    <property type="nucleotide sequence ID" value="NZ_JACHMB010000001.1"/>
</dbReference>
<evidence type="ECO:0000256" key="3">
    <source>
        <dbReference type="ARBA" id="ARBA00023082"/>
    </source>
</evidence>
<keyword evidence="3" id="KW-0731">Sigma factor</keyword>
<evidence type="ECO:0000256" key="1">
    <source>
        <dbReference type="ARBA" id="ARBA00010641"/>
    </source>
</evidence>
<name>A0A7W9GC47_9ACTN</name>
<dbReference type="SUPFAM" id="SSF88659">
    <property type="entry name" value="Sigma3 and sigma4 domains of RNA polymerase sigma factors"/>
    <property type="match status" value="1"/>
</dbReference>
<reference evidence="7 8" key="1">
    <citation type="submission" date="2020-08" db="EMBL/GenBank/DDBJ databases">
        <title>Sequencing the genomes of 1000 actinobacteria strains.</title>
        <authorList>
            <person name="Klenk H.-P."/>
        </authorList>
    </citation>
    <scope>NUCLEOTIDE SEQUENCE [LARGE SCALE GENOMIC DNA]</scope>
    <source>
        <strain evidence="7 8">DSM 45507</strain>
    </source>
</reference>
<comment type="similarity">
    <text evidence="1">Belongs to the sigma-70 factor family. ECF subfamily.</text>
</comment>
<dbReference type="EMBL" id="JACHMB010000001">
    <property type="protein sequence ID" value="MBB5780998.1"/>
    <property type="molecule type" value="Genomic_DNA"/>
</dbReference>
<dbReference type="AlphaFoldDB" id="A0A7W9GC47"/>
<sequence length="193" mass="21543">MDDTATLVAAAADGDAGAWKELYQRYSGLVWAVARGYLVNDSDAQDVCQTTWYRFAEHLTRLREPERAGSWLASTARHEALRVLRTSGRALPVGDLELMGLHADERSPELLLLEAEEASEQAAREQELWSAFEELPERCRRLLRVLIAEPRPSYQEIADGLDMPVGSIGPNRGRCLKRLAALMNRRGVNGIRG</sequence>
<dbReference type="Gene3D" id="1.10.1740.10">
    <property type="match status" value="1"/>
</dbReference>
<feature type="domain" description="RNA polymerase sigma-70 region 2" evidence="6">
    <location>
        <begin position="22"/>
        <end position="89"/>
    </location>
</feature>
<evidence type="ECO:0000313" key="8">
    <source>
        <dbReference type="Proteomes" id="UP000579153"/>
    </source>
</evidence>